<evidence type="ECO:0000256" key="7">
    <source>
        <dbReference type="ARBA" id="ARBA00023163"/>
    </source>
</evidence>
<keyword evidence="12" id="KW-0472">Membrane</keyword>
<evidence type="ECO:0000256" key="3">
    <source>
        <dbReference type="ARBA" id="ARBA00023015"/>
    </source>
</evidence>
<dbReference type="Pfam" id="PF00046">
    <property type="entry name" value="Homeodomain"/>
    <property type="match status" value="1"/>
</dbReference>
<dbReference type="InterPro" id="IPR009057">
    <property type="entry name" value="Homeodomain-like_sf"/>
</dbReference>
<reference evidence="15 16" key="1">
    <citation type="journal article" date="2024" name="Plant Biotechnol. J.">
        <title>Dendrobium thyrsiflorum genome and its molecular insights into genes involved in important horticultural traits.</title>
        <authorList>
            <person name="Chen B."/>
            <person name="Wang J.Y."/>
            <person name="Zheng P.J."/>
            <person name="Li K.L."/>
            <person name="Liang Y.M."/>
            <person name="Chen X.F."/>
            <person name="Zhang C."/>
            <person name="Zhao X."/>
            <person name="He X."/>
            <person name="Zhang G.Q."/>
            <person name="Liu Z.J."/>
            <person name="Xu Q."/>
        </authorList>
    </citation>
    <scope>NUCLEOTIDE SEQUENCE [LARGE SCALE GENOMIC DNA]</scope>
    <source>
        <strain evidence="15">GZMU011</strain>
    </source>
</reference>
<keyword evidence="16" id="KW-1185">Reference proteome</keyword>
<dbReference type="AlphaFoldDB" id="A0ABD0UXA4"/>
<evidence type="ECO:0000256" key="5">
    <source>
        <dbReference type="ARBA" id="ARBA00023125"/>
    </source>
</evidence>
<evidence type="ECO:0000259" key="13">
    <source>
        <dbReference type="PROSITE" id="PS50071"/>
    </source>
</evidence>
<keyword evidence="8 9" id="KW-0539">Nucleus</keyword>
<keyword evidence="3" id="KW-0805">Transcription regulation</keyword>
<evidence type="ECO:0000256" key="1">
    <source>
        <dbReference type="ARBA" id="ARBA00004123"/>
    </source>
</evidence>
<dbReference type="InterPro" id="IPR001356">
    <property type="entry name" value="HD"/>
</dbReference>
<evidence type="ECO:0000256" key="12">
    <source>
        <dbReference type="SAM" id="Phobius"/>
    </source>
</evidence>
<evidence type="ECO:0000256" key="4">
    <source>
        <dbReference type="ARBA" id="ARBA00023054"/>
    </source>
</evidence>
<evidence type="ECO:0000313" key="15">
    <source>
        <dbReference type="EMBL" id="KAL0917343.1"/>
    </source>
</evidence>
<evidence type="ECO:0000259" key="14">
    <source>
        <dbReference type="PROSITE" id="PS50848"/>
    </source>
</evidence>
<dbReference type="SUPFAM" id="SSF55961">
    <property type="entry name" value="Bet v1-like"/>
    <property type="match status" value="2"/>
</dbReference>
<dbReference type="EMBL" id="JANQDX010000010">
    <property type="protein sequence ID" value="KAL0917343.1"/>
    <property type="molecule type" value="Genomic_DNA"/>
</dbReference>
<keyword evidence="5 9" id="KW-0238">DNA-binding</keyword>
<dbReference type="GO" id="GO:0030154">
    <property type="term" value="P:cell differentiation"/>
    <property type="evidence" value="ECO:0007669"/>
    <property type="project" value="UniProtKB-ARBA"/>
</dbReference>
<keyword evidence="6 9" id="KW-0371">Homeobox</keyword>
<feature type="region of interest" description="Disordered" evidence="11">
    <location>
        <begin position="1"/>
        <end position="24"/>
    </location>
</feature>
<organism evidence="15 16">
    <name type="scientific">Dendrobium thyrsiflorum</name>
    <name type="common">Pinecone-like raceme dendrobium</name>
    <name type="synonym">Orchid</name>
    <dbReference type="NCBI Taxonomy" id="117978"/>
    <lineage>
        <taxon>Eukaryota</taxon>
        <taxon>Viridiplantae</taxon>
        <taxon>Streptophyta</taxon>
        <taxon>Embryophyta</taxon>
        <taxon>Tracheophyta</taxon>
        <taxon>Spermatophyta</taxon>
        <taxon>Magnoliopsida</taxon>
        <taxon>Liliopsida</taxon>
        <taxon>Asparagales</taxon>
        <taxon>Orchidaceae</taxon>
        <taxon>Epidendroideae</taxon>
        <taxon>Malaxideae</taxon>
        <taxon>Dendrobiinae</taxon>
        <taxon>Dendrobium</taxon>
    </lineage>
</organism>
<feature type="DNA-binding region" description="Homeobox" evidence="9">
    <location>
        <begin position="16"/>
        <end position="75"/>
    </location>
</feature>
<evidence type="ECO:0000256" key="10">
    <source>
        <dbReference type="RuleBase" id="RU000682"/>
    </source>
</evidence>
<dbReference type="Proteomes" id="UP001552299">
    <property type="component" value="Unassembled WGS sequence"/>
</dbReference>
<keyword evidence="4" id="KW-0175">Coiled coil</keyword>
<name>A0ABD0UXA4_DENTH</name>
<feature type="domain" description="Homeobox" evidence="13">
    <location>
        <begin position="14"/>
        <end position="74"/>
    </location>
</feature>
<dbReference type="PANTHER" id="PTHR45654">
    <property type="entry name" value="HOMEOBOX-LEUCINE ZIPPER PROTEIN MERISTEM L1"/>
    <property type="match status" value="1"/>
</dbReference>
<sequence>MDSGDEQDVTESKGKKKKRYHRHTPRQIQELEAMFKINPHPDEKQRMQLSRDLGLEPRQIKFWFQNRRTQMKATYKKFFFFLSFFLVFVKKKIGFFFFNGKKSLPLVQTQHERADNCALRSENDKIRCENIAMREALKNAICPTCGSSQEAEDSYFDEQKLRMENARLKEELDRVSTITSKYLGRPITQLPPIQPLSVSSLDLTVGGYGNPGFNPSLDIDQLGVGPPTMAFPFLTISEIERPMMVELATRSMEELIRLAQADEPLWTRIGTDGRQILNLETYERIFPRPVQQFRSPDTRVESSRDSGDVMMNSLALVDMFMDPVSYLGQGKWMELFPTIVSNARTIEVLMHGMDGSRSGALVLMYGEFLGLSPVVPLREFCFLRYCQQIEQDLWVISDISILYPKENQFSSSTKCRLPSGCLIQDMPNGYSKVVWVEHMEIEEKNPIHQLYHDLVDSGIAFGAQRWIATLQRMCERIACLMVTDNSPRDLGGVIPTAEGKRSMMRLSQRMVSNFCSTLGSSNGHRWTAPAGLNDVGIRVTVHKCSDSGQPNGVFLTAATSIWLPFSPQAVFSFFRDERSRVQWDVLSNGKAVQEVTRIANGQHPGNCISLLRAAMNPSNPNEGNMLILQESCTDPSGSLVVYASVDLASINIAMSGEDPSYIPLLPSGFTVLPDGRPGTGSNASSSSNPMGGSSGSVLTVAFQIMVSSLPSAKLNLESVATVNNIIGATVQQIKAALSSPGA</sequence>
<comment type="subcellular location">
    <subcellularLocation>
        <location evidence="1 9 10">Nucleus</location>
    </subcellularLocation>
</comment>
<dbReference type="PROSITE" id="PS50848">
    <property type="entry name" value="START"/>
    <property type="match status" value="1"/>
</dbReference>
<dbReference type="InterPro" id="IPR017970">
    <property type="entry name" value="Homeobox_CS"/>
</dbReference>
<dbReference type="SUPFAM" id="SSF46689">
    <property type="entry name" value="Homeodomain-like"/>
    <property type="match status" value="1"/>
</dbReference>
<dbReference type="FunFam" id="1.10.10.60:FF:000229">
    <property type="entry name" value="Homeobox-leucine zipper protein HDG1"/>
    <property type="match status" value="1"/>
</dbReference>
<comment type="similarity">
    <text evidence="2">Belongs to the HD-ZIP homeobox family. Class IV subfamily.</text>
</comment>
<dbReference type="GO" id="GO:0003677">
    <property type="term" value="F:DNA binding"/>
    <property type="evidence" value="ECO:0007669"/>
    <property type="project" value="UniProtKB-UniRule"/>
</dbReference>
<dbReference type="PROSITE" id="PS50071">
    <property type="entry name" value="HOMEOBOX_2"/>
    <property type="match status" value="1"/>
</dbReference>
<dbReference type="PANTHER" id="PTHR45654:SF1">
    <property type="entry name" value="HOMEOBOX-LEUCINE ZIPPER PROTEIN HDG11"/>
    <property type="match status" value="1"/>
</dbReference>
<evidence type="ECO:0000313" key="16">
    <source>
        <dbReference type="Proteomes" id="UP001552299"/>
    </source>
</evidence>
<keyword evidence="7" id="KW-0804">Transcription</keyword>
<dbReference type="Gene3D" id="3.30.530.20">
    <property type="match status" value="1"/>
</dbReference>
<evidence type="ECO:0000256" key="6">
    <source>
        <dbReference type="ARBA" id="ARBA00023155"/>
    </source>
</evidence>
<dbReference type="InterPro" id="IPR042160">
    <property type="entry name" value="HD-Zip_IV"/>
</dbReference>
<comment type="caution">
    <text evidence="15">The sequence shown here is derived from an EMBL/GenBank/DDBJ whole genome shotgun (WGS) entry which is preliminary data.</text>
</comment>
<evidence type="ECO:0000256" key="2">
    <source>
        <dbReference type="ARBA" id="ARBA00006789"/>
    </source>
</evidence>
<evidence type="ECO:0000256" key="11">
    <source>
        <dbReference type="SAM" id="MobiDB-lite"/>
    </source>
</evidence>
<dbReference type="CDD" id="cd00086">
    <property type="entry name" value="homeodomain"/>
    <property type="match status" value="1"/>
</dbReference>
<feature type="compositionally biased region" description="Basic residues" evidence="11">
    <location>
        <begin position="14"/>
        <end position="24"/>
    </location>
</feature>
<evidence type="ECO:0000256" key="8">
    <source>
        <dbReference type="ARBA" id="ARBA00023242"/>
    </source>
</evidence>
<feature type="domain" description="START" evidence="14">
    <location>
        <begin position="237"/>
        <end position="479"/>
    </location>
</feature>
<evidence type="ECO:0000256" key="9">
    <source>
        <dbReference type="PROSITE-ProRule" id="PRU00108"/>
    </source>
</evidence>
<dbReference type="Pfam" id="PF25797">
    <property type="entry name" value="PDF2_C"/>
    <property type="match status" value="1"/>
</dbReference>
<dbReference type="InterPro" id="IPR057993">
    <property type="entry name" value="HD-Zip_IV_C"/>
</dbReference>
<dbReference type="InterPro" id="IPR023393">
    <property type="entry name" value="START-like_dom_sf"/>
</dbReference>
<keyword evidence="12" id="KW-0812">Transmembrane</keyword>
<dbReference type="FunFam" id="3.30.530.20:FF:000026">
    <property type="entry name" value="Homeobox-leucine zipper protein GLABRA 2"/>
    <property type="match status" value="1"/>
</dbReference>
<dbReference type="PROSITE" id="PS00027">
    <property type="entry name" value="HOMEOBOX_1"/>
    <property type="match status" value="1"/>
</dbReference>
<dbReference type="InterPro" id="IPR002913">
    <property type="entry name" value="START_lipid-bd_dom"/>
</dbReference>
<dbReference type="Gene3D" id="1.10.10.60">
    <property type="entry name" value="Homeodomain-like"/>
    <property type="match status" value="1"/>
</dbReference>
<feature type="transmembrane region" description="Helical" evidence="12">
    <location>
        <begin position="78"/>
        <end position="98"/>
    </location>
</feature>
<dbReference type="GO" id="GO:0005634">
    <property type="term" value="C:nucleus"/>
    <property type="evidence" value="ECO:0007669"/>
    <property type="project" value="UniProtKB-SubCell"/>
</dbReference>
<accession>A0ABD0UXA4</accession>
<protein>
    <submittedName>
        <fullName evidence="15">Uncharacterized protein</fullName>
    </submittedName>
</protein>
<dbReference type="SMART" id="SM00389">
    <property type="entry name" value="HOX"/>
    <property type="match status" value="1"/>
</dbReference>
<keyword evidence="12" id="KW-1133">Transmembrane helix</keyword>
<dbReference type="CDD" id="cd08875">
    <property type="entry name" value="START_ArGLABRA2_like"/>
    <property type="match status" value="1"/>
</dbReference>
<dbReference type="SMART" id="SM00234">
    <property type="entry name" value="START"/>
    <property type="match status" value="1"/>
</dbReference>
<proteinExistence type="inferred from homology"/>
<dbReference type="Pfam" id="PF01852">
    <property type="entry name" value="START"/>
    <property type="match status" value="1"/>
</dbReference>
<gene>
    <name evidence="15" type="ORF">M5K25_012398</name>
</gene>